<dbReference type="GO" id="GO:0006825">
    <property type="term" value="P:copper ion transport"/>
    <property type="evidence" value="ECO:0007669"/>
    <property type="project" value="InterPro"/>
</dbReference>
<comment type="subcellular location">
    <subcellularLocation>
        <location evidence="1">Periplasm</location>
    </subcellularLocation>
</comment>
<comment type="similarity">
    <text evidence="2">Belongs to the CopC family.</text>
</comment>
<comment type="caution">
    <text evidence="9">The sequence shown here is derived from an EMBL/GenBank/DDBJ whole genome shotgun (WGS) entry which is preliminary data.</text>
</comment>
<dbReference type="RefSeq" id="WP_201166125.1">
    <property type="nucleotide sequence ID" value="NZ_JAEPWM010000001.1"/>
</dbReference>
<feature type="chain" id="PRO_5037254419" evidence="7">
    <location>
        <begin position="25"/>
        <end position="127"/>
    </location>
</feature>
<dbReference type="InterPro" id="IPR007348">
    <property type="entry name" value="CopC_dom"/>
</dbReference>
<dbReference type="PANTHER" id="PTHR34820">
    <property type="entry name" value="INNER MEMBRANE PROTEIN YEBZ"/>
    <property type="match status" value="1"/>
</dbReference>
<feature type="signal peptide" evidence="7">
    <location>
        <begin position="1"/>
        <end position="24"/>
    </location>
</feature>
<dbReference type="AlphaFoldDB" id="A0A934WKV0"/>
<dbReference type="InterPro" id="IPR014756">
    <property type="entry name" value="Ig_E-set"/>
</dbReference>
<feature type="domain" description="CopC" evidence="8">
    <location>
        <begin position="25"/>
        <end position="126"/>
    </location>
</feature>
<evidence type="ECO:0000313" key="9">
    <source>
        <dbReference type="EMBL" id="MBK6004743.1"/>
    </source>
</evidence>
<proteinExistence type="inferred from homology"/>
<dbReference type="InterPro" id="IPR032694">
    <property type="entry name" value="CopC/D"/>
</dbReference>
<keyword evidence="3" id="KW-0479">Metal-binding</keyword>
<dbReference type="EMBL" id="JAEPWM010000001">
    <property type="protein sequence ID" value="MBK6004743.1"/>
    <property type="molecule type" value="Genomic_DNA"/>
</dbReference>
<evidence type="ECO:0000313" key="10">
    <source>
        <dbReference type="Proteomes" id="UP000630528"/>
    </source>
</evidence>
<evidence type="ECO:0000256" key="4">
    <source>
        <dbReference type="ARBA" id="ARBA00022729"/>
    </source>
</evidence>
<dbReference type="GO" id="GO:0046688">
    <property type="term" value="P:response to copper ion"/>
    <property type="evidence" value="ECO:0007669"/>
    <property type="project" value="InterPro"/>
</dbReference>
<organism evidence="9 10">
    <name type="scientific">Ramlibacter ginsenosidimutans</name>
    <dbReference type="NCBI Taxonomy" id="502333"/>
    <lineage>
        <taxon>Bacteria</taxon>
        <taxon>Pseudomonadati</taxon>
        <taxon>Pseudomonadota</taxon>
        <taxon>Betaproteobacteria</taxon>
        <taxon>Burkholderiales</taxon>
        <taxon>Comamonadaceae</taxon>
        <taxon>Ramlibacter</taxon>
    </lineage>
</organism>
<dbReference type="GO" id="GO:0005886">
    <property type="term" value="C:plasma membrane"/>
    <property type="evidence" value="ECO:0007669"/>
    <property type="project" value="TreeGrafter"/>
</dbReference>
<evidence type="ECO:0000256" key="3">
    <source>
        <dbReference type="ARBA" id="ARBA00022723"/>
    </source>
</evidence>
<dbReference type="Proteomes" id="UP000630528">
    <property type="component" value="Unassembled WGS sequence"/>
</dbReference>
<dbReference type="GO" id="GO:0042597">
    <property type="term" value="C:periplasmic space"/>
    <property type="evidence" value="ECO:0007669"/>
    <property type="project" value="UniProtKB-SubCell"/>
</dbReference>
<accession>A0A934WKV0</accession>
<evidence type="ECO:0000256" key="7">
    <source>
        <dbReference type="SAM" id="SignalP"/>
    </source>
</evidence>
<evidence type="ECO:0000256" key="1">
    <source>
        <dbReference type="ARBA" id="ARBA00004418"/>
    </source>
</evidence>
<dbReference type="Pfam" id="PF04234">
    <property type="entry name" value="CopC"/>
    <property type="match status" value="1"/>
</dbReference>
<evidence type="ECO:0000256" key="6">
    <source>
        <dbReference type="ARBA" id="ARBA00023008"/>
    </source>
</evidence>
<dbReference type="InterPro" id="IPR047685">
    <property type="entry name" value="CopC-like"/>
</dbReference>
<reference evidence="9" key="2">
    <citation type="submission" date="2021-01" db="EMBL/GenBank/DDBJ databases">
        <authorList>
            <person name="Kang M."/>
        </authorList>
    </citation>
    <scope>NUCLEOTIDE SEQUENCE</scope>
    <source>
        <strain evidence="9">KACC 17527</strain>
    </source>
</reference>
<dbReference type="GO" id="GO:0005507">
    <property type="term" value="F:copper ion binding"/>
    <property type="evidence" value="ECO:0007669"/>
    <property type="project" value="InterPro"/>
</dbReference>
<dbReference type="SUPFAM" id="SSF81296">
    <property type="entry name" value="E set domains"/>
    <property type="match status" value="1"/>
</dbReference>
<protein>
    <submittedName>
        <fullName evidence="9">Copper homeostasis periplasmic binding protein CopC</fullName>
    </submittedName>
</protein>
<dbReference type="PANTHER" id="PTHR34820:SF4">
    <property type="entry name" value="INNER MEMBRANE PROTEIN YEBZ"/>
    <property type="match status" value="1"/>
</dbReference>
<reference evidence="9" key="1">
    <citation type="journal article" date="2012" name="J. Microbiol. Biotechnol.">
        <title>Ramlibacter ginsenosidimutans sp. nov., with ginsenoside-converting activity.</title>
        <authorList>
            <person name="Wang L."/>
            <person name="An D.S."/>
            <person name="Kim S.G."/>
            <person name="Jin F.X."/>
            <person name="Kim S.C."/>
            <person name="Lee S.T."/>
            <person name="Im W.T."/>
        </authorList>
    </citation>
    <scope>NUCLEOTIDE SEQUENCE</scope>
    <source>
        <strain evidence="9">KACC 17527</strain>
    </source>
</reference>
<keyword evidence="6" id="KW-0186">Copper</keyword>
<gene>
    <name evidence="9" type="primary">copC</name>
    <name evidence="9" type="ORF">JJB11_01455</name>
</gene>
<dbReference type="NCBIfam" id="NF033814">
    <property type="entry name" value="copper_CopC"/>
    <property type="match status" value="1"/>
</dbReference>
<keyword evidence="4 7" id="KW-0732">Signal</keyword>
<keyword evidence="10" id="KW-1185">Reference proteome</keyword>
<dbReference type="InterPro" id="IPR014755">
    <property type="entry name" value="Cu-Rt/internalin_Ig-like"/>
</dbReference>
<name>A0A934WKV0_9BURK</name>
<evidence type="ECO:0000256" key="2">
    <source>
        <dbReference type="ARBA" id="ARBA00010509"/>
    </source>
</evidence>
<dbReference type="Gene3D" id="2.60.40.1220">
    <property type="match status" value="1"/>
</dbReference>
<sequence>MRSTPLLRGLLAALAIVASSAALAHPQLLSSTPADNAEVAAPPRIELVFSEHLLPESSAARLVMTEMPGMAMDSPMKMAFKVTAGPDGKTMVITPTQPLPPGTYRLDWRAVSSDTHPVTGHMSFQVK</sequence>
<evidence type="ECO:0000259" key="8">
    <source>
        <dbReference type="Pfam" id="PF04234"/>
    </source>
</evidence>
<keyword evidence="5" id="KW-0574">Periplasm</keyword>
<evidence type="ECO:0000256" key="5">
    <source>
        <dbReference type="ARBA" id="ARBA00022764"/>
    </source>
</evidence>